<reference evidence="1 2" key="1">
    <citation type="submission" date="2018-07" db="EMBL/GenBank/DDBJ databases">
        <title>The complete nuclear genome of the prasinophyte Chloropicon primus (CCMP1205).</title>
        <authorList>
            <person name="Pombert J.-F."/>
            <person name="Otis C."/>
            <person name="Turmel M."/>
            <person name="Lemieux C."/>
        </authorList>
    </citation>
    <scope>NUCLEOTIDE SEQUENCE [LARGE SCALE GENOMIC DNA]</scope>
    <source>
        <strain evidence="1 2">CCMP1205</strain>
    </source>
</reference>
<evidence type="ECO:0000313" key="1">
    <source>
        <dbReference type="EMBL" id="QDZ25645.1"/>
    </source>
</evidence>
<proteinExistence type="predicted"/>
<accession>A0A5B8N190</accession>
<keyword evidence="2" id="KW-1185">Reference proteome</keyword>
<gene>
    <name evidence="1" type="ORF">A3770_18p81630</name>
</gene>
<sequence>MAMEGEGGYGGFDRLTGASMEVVRVLLAMDNLRERAFAFSKRGQEAERLSLELEVDGGGQSSIGIGASLQVRFTVSWFGRGQLELFDHHAPRECVGALVSSLEAALARAAAAIGPCSPPPPQADRVVIQYLNHGMTTSERMHRVPTIIDPKVKHKFFFSTDSWDYEGAPGSLVCARASVDFGPGWFPEGCSDWVQWLGRVSQGLEKSVRLCGRLGLGPHVAEVLGATRSGTDLRACIAFKRGGSGPEGSGGEAERRFCVLGYRDPCKGVTTILLEKESAASLGRGQCGRLGSLAYAMDATWREGDGECGVFLHHEQVPLRAAAGECPAGLALLLHSWEVKHCGSRLRLALADDDLLGEMVKVALAHAKESITARGRGDRKAEVHQGPMTADAFKSALLAGCLVGILSSAQSVAETGNDMVLLDLVSGLRQRLSL</sequence>
<organism evidence="1 2">
    <name type="scientific">Chloropicon primus</name>
    <dbReference type="NCBI Taxonomy" id="1764295"/>
    <lineage>
        <taxon>Eukaryota</taxon>
        <taxon>Viridiplantae</taxon>
        <taxon>Chlorophyta</taxon>
        <taxon>Chloropicophyceae</taxon>
        <taxon>Chloropicales</taxon>
        <taxon>Chloropicaceae</taxon>
        <taxon>Chloropicon</taxon>
    </lineage>
</organism>
<name>A0A5B8N190_9CHLO</name>
<evidence type="ECO:0000313" key="2">
    <source>
        <dbReference type="Proteomes" id="UP000316726"/>
    </source>
</evidence>
<protein>
    <submittedName>
        <fullName evidence="1">Uncharacterized protein</fullName>
    </submittedName>
</protein>
<dbReference type="EMBL" id="CP031051">
    <property type="protein sequence ID" value="QDZ25645.1"/>
    <property type="molecule type" value="Genomic_DNA"/>
</dbReference>
<dbReference type="Proteomes" id="UP000316726">
    <property type="component" value="Chromosome 18"/>
</dbReference>
<dbReference type="AlphaFoldDB" id="A0A5B8N190"/>